<keyword evidence="2" id="KW-1185">Reference proteome</keyword>
<name>A0A2K8PRC8_STRLA</name>
<accession>A0A2K8PRC8</accession>
<evidence type="ECO:0000313" key="1">
    <source>
        <dbReference type="EMBL" id="ATZ29307.1"/>
    </source>
</evidence>
<gene>
    <name evidence="1" type="ORF">SLAV_37715</name>
</gene>
<dbReference type="AlphaFoldDB" id="A0A2K8PRC8"/>
<sequence>MTGEGAVVTTTAERDATVISLRDEVDEDLDAQPAHAAAEVALVLAAPLHTAVRRLFEVTGASTGFRAADGLTTAVTC</sequence>
<dbReference type="OrthoDB" id="4330281at2"/>
<dbReference type="Proteomes" id="UP000231791">
    <property type="component" value="Chromosome"/>
</dbReference>
<reference evidence="1 2" key="1">
    <citation type="submission" date="2017-11" db="EMBL/GenBank/DDBJ databases">
        <title>Complete genome sequence of Streptomyces lavendulae subsp. lavendulae CCM 3239 (formerly 'Streptomyces aureofaciens CCM 3239'), the producer of the angucycline-type antibiotic auricin.</title>
        <authorList>
            <person name="Busche T."/>
            <person name="Novakova R."/>
            <person name="Al'Dilaimi A."/>
            <person name="Homerova D."/>
            <person name="Feckova L."/>
            <person name="Rezuchova B."/>
            <person name="Mingyar E."/>
            <person name="Csolleiova D."/>
            <person name="Bekeova C."/>
            <person name="Winkler A."/>
            <person name="Sevcikova B."/>
            <person name="Kalinowski J."/>
            <person name="Kormanec J."/>
            <person name="Ruckert C."/>
        </authorList>
    </citation>
    <scope>NUCLEOTIDE SEQUENCE [LARGE SCALE GENOMIC DNA]</scope>
    <source>
        <strain evidence="1 2">CCM 3239</strain>
    </source>
</reference>
<dbReference type="KEGG" id="slx:SLAV_37715"/>
<dbReference type="GeneID" id="49388492"/>
<proteinExistence type="predicted"/>
<evidence type="ECO:0000313" key="2">
    <source>
        <dbReference type="Proteomes" id="UP000231791"/>
    </source>
</evidence>
<organism evidence="1 2">
    <name type="scientific">Streptomyces lavendulae subsp. lavendulae</name>
    <dbReference type="NCBI Taxonomy" id="58340"/>
    <lineage>
        <taxon>Bacteria</taxon>
        <taxon>Bacillati</taxon>
        <taxon>Actinomycetota</taxon>
        <taxon>Actinomycetes</taxon>
        <taxon>Kitasatosporales</taxon>
        <taxon>Streptomycetaceae</taxon>
        <taxon>Streptomyces</taxon>
    </lineage>
</organism>
<dbReference type="RefSeq" id="WP_030240367.1">
    <property type="nucleotide sequence ID" value="NZ_CP024985.1"/>
</dbReference>
<protein>
    <submittedName>
        <fullName evidence="1">Uncharacterized protein</fullName>
    </submittedName>
</protein>
<dbReference type="EMBL" id="CP024985">
    <property type="protein sequence ID" value="ATZ29307.1"/>
    <property type="molecule type" value="Genomic_DNA"/>
</dbReference>